<dbReference type="AlphaFoldDB" id="A0A6M0JYT3"/>
<dbReference type="Pfam" id="PF11964">
    <property type="entry name" value="SpoIIAA-like"/>
    <property type="match status" value="1"/>
</dbReference>
<accession>A0A6M0JYT3</accession>
<dbReference type="RefSeq" id="WP_164452274.1">
    <property type="nucleotide sequence ID" value="NZ_JAAIJQ010000017.1"/>
</dbReference>
<keyword evidence="2" id="KW-1185">Reference proteome</keyword>
<evidence type="ECO:0000313" key="2">
    <source>
        <dbReference type="Proteomes" id="UP000483379"/>
    </source>
</evidence>
<reference evidence="1 2" key="1">
    <citation type="submission" date="2020-02" db="EMBL/GenBank/DDBJ databases">
        <title>Genome sequences of Thiorhodococcus mannitoliphagus and Thiorhodococcus minor, purple sulfur photosynthetic bacteria in the gammaproteobacterial family, Chromatiaceae.</title>
        <authorList>
            <person name="Aviles F.A."/>
            <person name="Meyer T.E."/>
            <person name="Kyndt J.A."/>
        </authorList>
    </citation>
    <scope>NUCLEOTIDE SEQUENCE [LARGE SCALE GENOMIC DNA]</scope>
    <source>
        <strain evidence="1 2">DSM 11518</strain>
    </source>
</reference>
<evidence type="ECO:0000313" key="1">
    <source>
        <dbReference type="EMBL" id="NEV61803.1"/>
    </source>
</evidence>
<dbReference type="InterPro" id="IPR036513">
    <property type="entry name" value="STAS_dom_sf"/>
</dbReference>
<gene>
    <name evidence="1" type="ORF">G3446_07850</name>
</gene>
<dbReference type="Gene3D" id="3.40.50.10600">
    <property type="entry name" value="SpoIIaa-like domains"/>
    <property type="match status" value="1"/>
</dbReference>
<name>A0A6M0JYT3_9GAMM</name>
<sequence>MIERIETGSSAVIGFKLSGKLHDEDYKTFVPELEAALAAEGKISLLAHFHDFHGWDLQAAWDDFKLGIAHYSNFERIALVGDKAWEHWMAKLCRPFTRAEVRYFDASEIDTAMRWAKGET</sequence>
<dbReference type="EMBL" id="JAAIJQ010000017">
    <property type="protein sequence ID" value="NEV61803.1"/>
    <property type="molecule type" value="Genomic_DNA"/>
</dbReference>
<dbReference type="InterPro" id="IPR038396">
    <property type="entry name" value="SpoIIAA-like_sf"/>
</dbReference>
<dbReference type="Proteomes" id="UP000483379">
    <property type="component" value="Unassembled WGS sequence"/>
</dbReference>
<proteinExistence type="predicted"/>
<dbReference type="SUPFAM" id="SSF52091">
    <property type="entry name" value="SpoIIaa-like"/>
    <property type="match status" value="1"/>
</dbReference>
<protein>
    <submittedName>
        <fullName evidence="1">STAS/SEC14 domain-containing protein</fullName>
    </submittedName>
</protein>
<dbReference type="InterPro" id="IPR021866">
    <property type="entry name" value="SpoIIAA-like"/>
</dbReference>
<organism evidence="1 2">
    <name type="scientific">Thiorhodococcus minor</name>
    <dbReference type="NCBI Taxonomy" id="57489"/>
    <lineage>
        <taxon>Bacteria</taxon>
        <taxon>Pseudomonadati</taxon>
        <taxon>Pseudomonadota</taxon>
        <taxon>Gammaproteobacteria</taxon>
        <taxon>Chromatiales</taxon>
        <taxon>Chromatiaceae</taxon>
        <taxon>Thiorhodococcus</taxon>
    </lineage>
</organism>
<comment type="caution">
    <text evidence="1">The sequence shown here is derived from an EMBL/GenBank/DDBJ whole genome shotgun (WGS) entry which is preliminary data.</text>
</comment>